<reference evidence="1 2" key="1">
    <citation type="submission" date="2014-07" db="EMBL/GenBank/DDBJ databases">
        <title>Draft Genome Sequence of Gephyronic Acid Producer, Cystobacter violaceus Strain Cb vi76.</title>
        <authorList>
            <person name="Stevens D.C."/>
            <person name="Young J."/>
            <person name="Carmichael R."/>
            <person name="Tan J."/>
            <person name="Taylor R.E."/>
        </authorList>
    </citation>
    <scope>NUCLEOTIDE SEQUENCE [LARGE SCALE GENOMIC DNA]</scope>
    <source>
        <strain evidence="1 2">Cb vi76</strain>
    </source>
</reference>
<dbReference type="AlphaFoldDB" id="A0A084SGK3"/>
<comment type="caution">
    <text evidence="1">The sequence shown here is derived from an EMBL/GenBank/DDBJ whole genome shotgun (WGS) entry which is preliminary data.</text>
</comment>
<evidence type="ECO:0000313" key="2">
    <source>
        <dbReference type="Proteomes" id="UP000028547"/>
    </source>
</evidence>
<evidence type="ECO:0000313" key="1">
    <source>
        <dbReference type="EMBL" id="KFA87588.1"/>
    </source>
</evidence>
<gene>
    <name evidence="1" type="ORF">Q664_47100</name>
</gene>
<proteinExistence type="predicted"/>
<dbReference type="RefSeq" id="WP_043411926.1">
    <property type="nucleotide sequence ID" value="NZ_JPMI01000367.1"/>
</dbReference>
<dbReference type="Proteomes" id="UP000028547">
    <property type="component" value="Unassembled WGS sequence"/>
</dbReference>
<accession>A0A084SGK3</accession>
<sequence length="69" mass="8198">MRYKKRNEEVLMAGMRFFKGWLGPFKLTRRYTTRKPELGRVYEARNVLTDNLPVVAAPGDTREPRSLRR</sequence>
<organism evidence="1 2">
    <name type="scientific">Archangium violaceum Cb vi76</name>
    <dbReference type="NCBI Taxonomy" id="1406225"/>
    <lineage>
        <taxon>Bacteria</taxon>
        <taxon>Pseudomonadati</taxon>
        <taxon>Myxococcota</taxon>
        <taxon>Myxococcia</taxon>
        <taxon>Myxococcales</taxon>
        <taxon>Cystobacterineae</taxon>
        <taxon>Archangiaceae</taxon>
        <taxon>Archangium</taxon>
    </lineage>
</organism>
<protein>
    <submittedName>
        <fullName evidence="1">Uncharacterized protein</fullName>
    </submittedName>
</protein>
<name>A0A084SGK3_9BACT</name>
<dbReference type="EMBL" id="JPMI01000367">
    <property type="protein sequence ID" value="KFA87588.1"/>
    <property type="molecule type" value="Genomic_DNA"/>
</dbReference>